<dbReference type="SUPFAM" id="SSF64288">
    <property type="entry name" value="Chorismate lyase-like"/>
    <property type="match status" value="1"/>
</dbReference>
<evidence type="ECO:0000259" key="4">
    <source>
        <dbReference type="PROSITE" id="PS50949"/>
    </source>
</evidence>
<keyword evidence="6" id="KW-1185">Reference proteome</keyword>
<dbReference type="SMART" id="SM00345">
    <property type="entry name" value="HTH_GNTR"/>
    <property type="match status" value="1"/>
</dbReference>
<dbReference type="eggNOG" id="COG2188">
    <property type="taxonomic scope" value="Bacteria"/>
</dbReference>
<dbReference type="PROSITE" id="PS50949">
    <property type="entry name" value="HTH_GNTR"/>
    <property type="match status" value="1"/>
</dbReference>
<dbReference type="InterPro" id="IPR036390">
    <property type="entry name" value="WH_DNA-bd_sf"/>
</dbReference>
<keyword evidence="3" id="KW-0804">Transcription</keyword>
<dbReference type="STRING" id="526218.Sterm_3593"/>
<accession>D1ARE1</accession>
<dbReference type="InterPro" id="IPR028978">
    <property type="entry name" value="Chorismate_lyase_/UTRA_dom_sf"/>
</dbReference>
<dbReference type="InterPro" id="IPR000524">
    <property type="entry name" value="Tscrpt_reg_HTH_GntR"/>
</dbReference>
<keyword evidence="1" id="KW-0805">Transcription regulation</keyword>
<dbReference type="Pfam" id="PF00392">
    <property type="entry name" value="GntR"/>
    <property type="match status" value="1"/>
</dbReference>
<dbReference type="InterPro" id="IPR011663">
    <property type="entry name" value="UTRA"/>
</dbReference>
<evidence type="ECO:0000313" key="6">
    <source>
        <dbReference type="Proteomes" id="UP000000845"/>
    </source>
</evidence>
<dbReference type="InterPro" id="IPR050679">
    <property type="entry name" value="Bact_HTH_transcr_reg"/>
</dbReference>
<dbReference type="Pfam" id="PF07702">
    <property type="entry name" value="UTRA"/>
    <property type="match status" value="1"/>
</dbReference>
<dbReference type="PANTHER" id="PTHR44846:SF1">
    <property type="entry name" value="MANNOSYL-D-GLYCERATE TRANSPORT_METABOLISM SYSTEM REPRESSOR MNGR-RELATED"/>
    <property type="match status" value="1"/>
</dbReference>
<keyword evidence="2" id="KW-0238">DNA-binding</keyword>
<dbReference type="EMBL" id="CP001739">
    <property type="protein sequence ID" value="ACZ10427.1"/>
    <property type="molecule type" value="Genomic_DNA"/>
</dbReference>
<evidence type="ECO:0000313" key="5">
    <source>
        <dbReference type="EMBL" id="ACZ10427.1"/>
    </source>
</evidence>
<protein>
    <submittedName>
        <fullName evidence="5">Transcriptional regulator, GntR family</fullName>
    </submittedName>
</protein>
<evidence type="ECO:0000256" key="2">
    <source>
        <dbReference type="ARBA" id="ARBA00023125"/>
    </source>
</evidence>
<dbReference type="KEGG" id="str:Sterm_3593"/>
<dbReference type="InterPro" id="IPR036388">
    <property type="entry name" value="WH-like_DNA-bd_sf"/>
</dbReference>
<dbReference type="GO" id="GO:0003677">
    <property type="term" value="F:DNA binding"/>
    <property type="evidence" value="ECO:0007669"/>
    <property type="project" value="UniProtKB-KW"/>
</dbReference>
<dbReference type="Gene3D" id="1.10.10.10">
    <property type="entry name" value="Winged helix-like DNA-binding domain superfamily/Winged helix DNA-binding domain"/>
    <property type="match status" value="1"/>
</dbReference>
<dbReference type="Gene3D" id="3.40.1410.10">
    <property type="entry name" value="Chorismate lyase-like"/>
    <property type="match status" value="1"/>
</dbReference>
<dbReference type="AlphaFoldDB" id="D1ARE1"/>
<dbReference type="GO" id="GO:0045892">
    <property type="term" value="P:negative regulation of DNA-templated transcription"/>
    <property type="evidence" value="ECO:0007669"/>
    <property type="project" value="TreeGrafter"/>
</dbReference>
<feature type="domain" description="HTH gntR-type" evidence="4">
    <location>
        <begin position="1"/>
        <end position="69"/>
    </location>
</feature>
<dbReference type="CDD" id="cd07377">
    <property type="entry name" value="WHTH_GntR"/>
    <property type="match status" value="1"/>
</dbReference>
<dbReference type="GO" id="GO:0003700">
    <property type="term" value="F:DNA-binding transcription factor activity"/>
    <property type="evidence" value="ECO:0007669"/>
    <property type="project" value="InterPro"/>
</dbReference>
<dbReference type="HOGENOM" id="CLU_063236_4_2_0"/>
<dbReference type="PANTHER" id="PTHR44846">
    <property type="entry name" value="MANNOSYL-D-GLYCERATE TRANSPORT/METABOLISM SYSTEM REPRESSOR MNGR-RELATED"/>
    <property type="match status" value="1"/>
</dbReference>
<organism evidence="5 6">
    <name type="scientific">Sebaldella termitidis (strain ATCC 33386 / NCTC 11300)</name>
    <dbReference type="NCBI Taxonomy" id="526218"/>
    <lineage>
        <taxon>Bacteria</taxon>
        <taxon>Fusobacteriati</taxon>
        <taxon>Fusobacteriota</taxon>
        <taxon>Fusobacteriia</taxon>
        <taxon>Fusobacteriales</taxon>
        <taxon>Leptotrichiaceae</taxon>
        <taxon>Sebaldella</taxon>
    </lineage>
</organism>
<gene>
    <name evidence="5" type="ordered locus">Sterm_3593</name>
</gene>
<evidence type="ECO:0000256" key="3">
    <source>
        <dbReference type="ARBA" id="ARBA00023163"/>
    </source>
</evidence>
<proteinExistence type="predicted"/>
<dbReference type="Proteomes" id="UP000000845">
    <property type="component" value="Chromosome"/>
</dbReference>
<reference evidence="6" key="1">
    <citation type="submission" date="2009-09" db="EMBL/GenBank/DDBJ databases">
        <title>The complete chromosome of Sebaldella termitidis ATCC 33386.</title>
        <authorList>
            <consortium name="US DOE Joint Genome Institute (JGI-PGF)"/>
            <person name="Lucas S."/>
            <person name="Copeland A."/>
            <person name="Lapidus A."/>
            <person name="Glavina del Rio T."/>
            <person name="Dalin E."/>
            <person name="Tice H."/>
            <person name="Bruce D."/>
            <person name="Goodwin L."/>
            <person name="Pitluck S."/>
            <person name="Kyrpides N."/>
            <person name="Mavromatis K."/>
            <person name="Ivanova N."/>
            <person name="Mikhailova N."/>
            <person name="Sims D."/>
            <person name="Meincke L."/>
            <person name="Brettin T."/>
            <person name="Detter J.C."/>
            <person name="Han C."/>
            <person name="Larimer F."/>
            <person name="Land M."/>
            <person name="Hauser L."/>
            <person name="Markowitz V."/>
            <person name="Cheng J.F."/>
            <person name="Hugenholtz P."/>
            <person name="Woyke T."/>
            <person name="Wu D."/>
            <person name="Eisen J.A."/>
        </authorList>
    </citation>
    <scope>NUCLEOTIDE SEQUENCE [LARGE SCALE GENOMIC DNA]</scope>
    <source>
        <strain evidence="6">ATCC 33386 / NCTC 11300</strain>
    </source>
</reference>
<dbReference type="SUPFAM" id="SSF46785">
    <property type="entry name" value="Winged helix' DNA-binding domain"/>
    <property type="match status" value="1"/>
</dbReference>
<evidence type="ECO:0000256" key="1">
    <source>
        <dbReference type="ARBA" id="ARBA00023015"/>
    </source>
</evidence>
<reference evidence="5 6" key="2">
    <citation type="journal article" date="2010" name="Stand. Genomic Sci.">
        <title>Complete genome sequence of Sebaldella termitidis type strain (NCTC 11300).</title>
        <authorList>
            <person name="Harmon-Smith M."/>
            <person name="Celia L."/>
            <person name="Chertkov O."/>
            <person name="Lapidus A."/>
            <person name="Copeland A."/>
            <person name="Glavina Del Rio T."/>
            <person name="Nolan M."/>
            <person name="Lucas S."/>
            <person name="Tice H."/>
            <person name="Cheng J.F."/>
            <person name="Han C."/>
            <person name="Detter J.C."/>
            <person name="Bruce D."/>
            <person name="Goodwin L."/>
            <person name="Pitluck S."/>
            <person name="Pati A."/>
            <person name="Liolios K."/>
            <person name="Ivanova N."/>
            <person name="Mavromatis K."/>
            <person name="Mikhailova N."/>
            <person name="Chen A."/>
            <person name="Palaniappan K."/>
            <person name="Land M."/>
            <person name="Hauser L."/>
            <person name="Chang Y.J."/>
            <person name="Jeffries C.D."/>
            <person name="Brettin T."/>
            <person name="Goker M."/>
            <person name="Beck B."/>
            <person name="Bristow J."/>
            <person name="Eisen J.A."/>
            <person name="Markowitz V."/>
            <person name="Hugenholtz P."/>
            <person name="Kyrpides N.C."/>
            <person name="Klenk H.P."/>
            <person name="Chen F."/>
        </authorList>
    </citation>
    <scope>NUCLEOTIDE SEQUENCE [LARGE SCALE GENOMIC DNA]</scope>
    <source>
        <strain evidence="6">ATCC 33386 / NCTC 11300</strain>
    </source>
</reference>
<sequence length="239" mass="28791">MMKFDKIEEYILNNIKSDVYLSEEKIESENELAKKFGVSRMTCRKAIENLVQRNYLYKIKGKGTYVKNNENKHIIYLNEAIGFSERTKRENLSAVTNVLQYEERFPSDQISKKLNINKEERIVYLKRLRFINEEPVVVEITYIPKKFVNEKRLNEFFESKYNYALSENYKIKEMQKEYMGVLPNRDIKELLNIKENIPVFKLENTAILENGEIFEYTKAFYNQEKYKFLEILKKDIDKY</sequence>
<name>D1ARE1_SEBTE</name>
<dbReference type="SMART" id="SM00866">
    <property type="entry name" value="UTRA"/>
    <property type="match status" value="1"/>
</dbReference>
<dbReference type="PRINTS" id="PR00035">
    <property type="entry name" value="HTHGNTR"/>
</dbReference>